<gene>
    <name evidence="1" type="ORF">KGMB01110_05870</name>
</gene>
<keyword evidence="2" id="KW-1185">Reference proteome</keyword>
<organism evidence="1 2">
    <name type="scientific">Mediterraneibacter butyricigenes</name>
    <dbReference type="NCBI Taxonomy" id="2316025"/>
    <lineage>
        <taxon>Bacteria</taxon>
        <taxon>Bacillati</taxon>
        <taxon>Bacillota</taxon>
        <taxon>Clostridia</taxon>
        <taxon>Lachnospirales</taxon>
        <taxon>Lachnospiraceae</taxon>
        <taxon>Mediterraneibacter</taxon>
    </lineage>
</organism>
<dbReference type="AlphaFoldDB" id="A0A391NYE3"/>
<proteinExistence type="predicted"/>
<sequence length="472" mass="51216">MKIISGKTGSPHVTSHQFRQIMEGIIGDESYIIAGGENLEPELVSNNALKIRSGMLCHHGNVSCVDTGTYDEVELENGSQGMKRIDLVVNRYTRNEETGIESCDWVVLKGTPAESSPTVPEYTVGNLQNGDLVDDCPVFKVELDGIQVTGVMKMLSVLGGNLSDVPGLVSKVSGLSNYTPMLPRKSYSGDFNDMPTGVFVSEISKCTNVPPYSSGMWVVTICYSKVVQITFHIDATIGSRLLAYRNYNSNAWQPWVDINVGFGFSDVWKKGTSNNALLVDLNNPNGENNKTTFVANWNSGTTNLPSDCACGVREVSWVTGPIVMVRITGWTVNTNIPATWVNTYVNGKWLGWSRQTYGTGQLISTGININSNRCSLVEGGYYVQNKMAHIQLKIKITSDLGSKNYWVMLRGFPQPKFAAALAITKYKGSSTAVGAYVDKTTGVASGEILITTAGDPLSANNVYVISGDYVVA</sequence>
<accession>A0A391NYE3</accession>
<dbReference type="EMBL" id="BHGK01000001">
    <property type="protein sequence ID" value="GCA66151.1"/>
    <property type="molecule type" value="Genomic_DNA"/>
</dbReference>
<evidence type="ECO:0000313" key="1">
    <source>
        <dbReference type="EMBL" id="GCA66151.1"/>
    </source>
</evidence>
<evidence type="ECO:0000313" key="2">
    <source>
        <dbReference type="Proteomes" id="UP000265643"/>
    </source>
</evidence>
<protein>
    <submittedName>
        <fullName evidence="1">Uncharacterized protein</fullName>
    </submittedName>
</protein>
<dbReference type="Proteomes" id="UP000265643">
    <property type="component" value="Unassembled WGS sequence"/>
</dbReference>
<comment type="caution">
    <text evidence="1">The sequence shown here is derived from an EMBL/GenBank/DDBJ whole genome shotgun (WGS) entry which is preliminary data.</text>
</comment>
<name>A0A391NYE3_9FIRM</name>
<dbReference type="RefSeq" id="WP_174714244.1">
    <property type="nucleotide sequence ID" value="NZ_BHGK01000001.1"/>
</dbReference>
<reference evidence="2" key="1">
    <citation type="submission" date="2018-09" db="EMBL/GenBank/DDBJ databases">
        <title>Draft Genome Sequence of Mediterraneibacter sp. KCTC 15684.</title>
        <authorList>
            <person name="Kim J.S."/>
            <person name="Han K.I."/>
            <person name="Suh M.K."/>
            <person name="Lee K.C."/>
            <person name="Eom M.K."/>
            <person name="Lee J.H."/>
            <person name="Park S.H."/>
            <person name="Kang S.W."/>
            <person name="Park J.E."/>
            <person name="Oh B.S."/>
            <person name="Yu S.Y."/>
            <person name="Choi S.H."/>
            <person name="Lee D.H."/>
            <person name="Yoon H."/>
            <person name="Kim B."/>
            <person name="Yang S.J."/>
            <person name="Lee J.S."/>
        </authorList>
    </citation>
    <scope>NUCLEOTIDE SEQUENCE [LARGE SCALE GENOMIC DNA]</scope>
    <source>
        <strain evidence="2">KCTC 15684</strain>
    </source>
</reference>